<dbReference type="InterPro" id="IPR036962">
    <property type="entry name" value="Glyco_hydro_3_N_sf"/>
</dbReference>
<evidence type="ECO:0000313" key="6">
    <source>
        <dbReference type="EMBL" id="MEN3748441.1"/>
    </source>
</evidence>
<feature type="chain" id="PRO_5046474322" evidence="2">
    <location>
        <begin position="23"/>
        <end position="843"/>
    </location>
</feature>
<dbReference type="Proteomes" id="UP001427805">
    <property type="component" value="Unassembled WGS sequence"/>
</dbReference>
<reference evidence="6 7" key="1">
    <citation type="submission" date="2024-05" db="EMBL/GenBank/DDBJ databases">
        <title>Sphingomonas sp. HF-S3 16S ribosomal RNA gene Genome sequencing and assembly.</title>
        <authorList>
            <person name="Lee H."/>
        </authorList>
    </citation>
    <scope>NUCLEOTIDE SEQUENCE [LARGE SCALE GENOMIC DNA]</scope>
    <source>
        <strain evidence="6 7">HF-S3</strain>
    </source>
</reference>
<keyword evidence="1" id="KW-0378">Hydrolase</keyword>
<comment type="caution">
    <text evidence="6">The sequence shown here is derived from an EMBL/GenBank/DDBJ whole genome shotgun (WGS) entry which is preliminary data.</text>
</comment>
<sequence>MRFGPIALGLLASVAVALPAAAQEKRAGSAVANPALWPVVKSKVTRDPRIEARVEQLLAAMSVEDKVGQLIQVDIANIKPEDLKTYKLGSILNGGASGPYGNDKAPPADWLRLADEFYTASMDRADGRPKVPVIWGTDAVHGNNNVPGATLFPHNIGLGASRNYDLARRIGEATAVETAAAGQDWTFAPTVAVAQDDRWGRTYESYSEDPAVVRGFAGAVVEGIQGRPGSKDFLLPNRVVSSTKHFLADGATEGGRDQGDALVTERELIDVHLPGYISAVEAGTQIIMVSFSSWNGVKMTANRSILTDVLKDRIGFDGFLVSDWNAHGQLPGCTTENCPSAINAGLDMFMYSGDKWKSLYDNTLAQAKSGEIPAARLDDAVRRILRVKLRSGLFEAGKPSSRALGGKFELIGAPEHRALARQAVRESMVLLKNEGVLPLKPSANILIAGTAADDISQATGGWSITWQGNDVTKADFPNSQTIRDGIEQTVAAAGGKASYSADGSFTTRPDAAIVVFGEKPYAEMLGDRPNLEFSPGDKSALELLRKLKGQKIPVVAVFLSGRPMWVNAEMNASDAFVAAFLPGTEGGGVADVLFRKADGGIAHDFKGTLSFSWPKRLDQFVLDRRRAGYDPLFPFGYGLTYARPGRVPTLNEDRPMGSAMTTDIVFGRGGSPDGWNLVLYGVPQMPKSVVTGSTGALFGDLFKVRNVDRRTQEDSRAFTWTGRIPAEARFEPARPIDLSRQAAAGDSLIVEFRVDTAPTGPVELGMVSGDVTRVIVPITDAVKAAPAGGWQRVAVPLRCFAGKGLDMARITAPFVLASPGAMGLTVSDVRLGKAEAPLPCPAG</sequence>
<dbReference type="Gene3D" id="2.60.120.430">
    <property type="entry name" value="Galactose-binding lectin"/>
    <property type="match status" value="1"/>
</dbReference>
<dbReference type="EMBL" id="JBDIZK010000008">
    <property type="protein sequence ID" value="MEN3748441.1"/>
    <property type="molecule type" value="Genomic_DNA"/>
</dbReference>
<evidence type="ECO:0000256" key="2">
    <source>
        <dbReference type="SAM" id="SignalP"/>
    </source>
</evidence>
<dbReference type="InterPro" id="IPR002772">
    <property type="entry name" value="Glyco_hydro_3_C"/>
</dbReference>
<gene>
    <name evidence="6" type="ORF">TPR58_14795</name>
</gene>
<protein>
    <submittedName>
        <fullName evidence="6">Exo 1,3/1,4-beta-D-glucan glucohydrolase</fullName>
    </submittedName>
</protein>
<evidence type="ECO:0000313" key="7">
    <source>
        <dbReference type="Proteomes" id="UP001427805"/>
    </source>
</evidence>
<evidence type="ECO:0000259" key="5">
    <source>
        <dbReference type="Pfam" id="PF18559"/>
    </source>
</evidence>
<dbReference type="InterPro" id="IPR051915">
    <property type="entry name" value="Cellulose_Degrad_GH3"/>
</dbReference>
<evidence type="ECO:0000256" key="1">
    <source>
        <dbReference type="ARBA" id="ARBA00022801"/>
    </source>
</evidence>
<dbReference type="SUPFAM" id="SSF51445">
    <property type="entry name" value="(Trans)glycosidases"/>
    <property type="match status" value="1"/>
</dbReference>
<dbReference type="Pfam" id="PF01915">
    <property type="entry name" value="Glyco_hydro_3_C"/>
    <property type="match status" value="1"/>
</dbReference>
<dbReference type="Pfam" id="PF00933">
    <property type="entry name" value="Glyco_hydro_3"/>
    <property type="match status" value="1"/>
</dbReference>
<dbReference type="PANTHER" id="PTHR30620:SF77">
    <property type="entry name" value="LYSOSOMAL BETA GLUCOSIDASE-LIKE"/>
    <property type="match status" value="1"/>
</dbReference>
<proteinExistence type="predicted"/>
<accession>A0ABV0BC36</accession>
<feature type="domain" description="ExoP galactose-binding-like" evidence="5">
    <location>
        <begin position="697"/>
        <end position="831"/>
    </location>
</feature>
<evidence type="ECO:0000259" key="3">
    <source>
        <dbReference type="Pfam" id="PF00933"/>
    </source>
</evidence>
<evidence type="ECO:0000259" key="4">
    <source>
        <dbReference type="Pfam" id="PF01915"/>
    </source>
</evidence>
<keyword evidence="2" id="KW-0732">Signal</keyword>
<dbReference type="Gene3D" id="3.40.50.1700">
    <property type="entry name" value="Glycoside hydrolase family 3 C-terminal domain"/>
    <property type="match status" value="1"/>
</dbReference>
<dbReference type="InterPro" id="IPR001764">
    <property type="entry name" value="Glyco_hydro_3_N"/>
</dbReference>
<dbReference type="Gene3D" id="3.20.20.300">
    <property type="entry name" value="Glycoside hydrolase, family 3, N-terminal domain"/>
    <property type="match status" value="1"/>
</dbReference>
<dbReference type="PRINTS" id="PR00133">
    <property type="entry name" value="GLHYDRLASE3"/>
</dbReference>
<dbReference type="InterPro" id="IPR041443">
    <property type="entry name" value="Exop_C"/>
</dbReference>
<dbReference type="RefSeq" id="WP_346247466.1">
    <property type="nucleotide sequence ID" value="NZ_JBDIZK010000008.1"/>
</dbReference>
<keyword evidence="7" id="KW-1185">Reference proteome</keyword>
<feature type="signal peptide" evidence="2">
    <location>
        <begin position="1"/>
        <end position="22"/>
    </location>
</feature>
<dbReference type="PANTHER" id="PTHR30620">
    <property type="entry name" value="PERIPLASMIC BETA-GLUCOSIDASE-RELATED"/>
    <property type="match status" value="1"/>
</dbReference>
<organism evidence="6 7">
    <name type="scientific">Sphingomonas rustica</name>
    <dbReference type="NCBI Taxonomy" id="3103142"/>
    <lineage>
        <taxon>Bacteria</taxon>
        <taxon>Pseudomonadati</taxon>
        <taxon>Pseudomonadota</taxon>
        <taxon>Alphaproteobacteria</taxon>
        <taxon>Sphingomonadales</taxon>
        <taxon>Sphingomonadaceae</taxon>
        <taxon>Sphingomonas</taxon>
    </lineage>
</organism>
<dbReference type="InterPro" id="IPR017853">
    <property type="entry name" value="GH"/>
</dbReference>
<feature type="domain" description="Glycoside hydrolase family 3 C-terminal" evidence="4">
    <location>
        <begin position="428"/>
        <end position="641"/>
    </location>
</feature>
<feature type="domain" description="Glycoside hydrolase family 3 N-terminal" evidence="3">
    <location>
        <begin position="63"/>
        <end position="387"/>
    </location>
</feature>
<dbReference type="InterPro" id="IPR036881">
    <property type="entry name" value="Glyco_hydro_3_C_sf"/>
</dbReference>
<dbReference type="Pfam" id="PF18559">
    <property type="entry name" value="Exop_C"/>
    <property type="match status" value="1"/>
</dbReference>
<name>A0ABV0BC36_9SPHN</name>
<dbReference type="SUPFAM" id="SSF52279">
    <property type="entry name" value="Beta-D-glucan exohydrolase, C-terminal domain"/>
    <property type="match status" value="1"/>
</dbReference>